<reference evidence="1" key="2">
    <citation type="submission" date="2016-06" db="EMBL/GenBank/DDBJ databases">
        <title>The genome of a short-lived fish provides insights into sex chromosome evolution and the genetic control of aging.</title>
        <authorList>
            <person name="Reichwald K."/>
            <person name="Felder M."/>
            <person name="Petzold A."/>
            <person name="Koch P."/>
            <person name="Groth M."/>
            <person name="Platzer M."/>
        </authorList>
    </citation>
    <scope>NUCLEOTIDE SEQUENCE</scope>
    <source>
        <tissue evidence="1">Brain</tissue>
    </source>
</reference>
<protein>
    <submittedName>
        <fullName evidence="1">Subcommissural organ spondin</fullName>
    </submittedName>
</protein>
<organism evidence="1">
    <name type="scientific">Nothobranchius rachovii</name>
    <name type="common">bluefin notho</name>
    <dbReference type="NCBI Taxonomy" id="451742"/>
    <lineage>
        <taxon>Eukaryota</taxon>
        <taxon>Metazoa</taxon>
        <taxon>Chordata</taxon>
        <taxon>Craniata</taxon>
        <taxon>Vertebrata</taxon>
        <taxon>Euteleostomi</taxon>
        <taxon>Actinopterygii</taxon>
        <taxon>Neopterygii</taxon>
        <taxon>Teleostei</taxon>
        <taxon>Neoteleostei</taxon>
        <taxon>Acanthomorphata</taxon>
        <taxon>Ovalentaria</taxon>
        <taxon>Atherinomorphae</taxon>
        <taxon>Cyprinodontiformes</taxon>
        <taxon>Nothobranchiidae</taxon>
        <taxon>Nothobranchius</taxon>
    </lineage>
</organism>
<accession>A0A1A8SID5</accession>
<reference evidence="1" key="1">
    <citation type="submission" date="2016-05" db="EMBL/GenBank/DDBJ databases">
        <authorList>
            <person name="Lavstsen T."/>
            <person name="Jespersen J.S."/>
        </authorList>
    </citation>
    <scope>NUCLEOTIDE SEQUENCE</scope>
    <source>
        <tissue evidence="1">Brain</tissue>
    </source>
</reference>
<dbReference type="EMBL" id="HAEH01011146">
    <property type="protein sequence ID" value="SBR91504.1"/>
    <property type="molecule type" value="Transcribed_RNA"/>
</dbReference>
<evidence type="ECO:0000313" key="1">
    <source>
        <dbReference type="EMBL" id="SBS17434.1"/>
    </source>
</evidence>
<name>A0A1A8SID5_9TELE</name>
<sequence>VCHKTIVDKDTCPMLGHPVRLCGWDAHFLQQCFIPNAEALCHNIHSGTGRDLEVICEMTVRRKHSQLQR</sequence>
<dbReference type="EMBL" id="HAEI01014965">
    <property type="protein sequence ID" value="SBS17434.1"/>
    <property type="molecule type" value="Transcribed_RNA"/>
</dbReference>
<dbReference type="AlphaFoldDB" id="A0A1A8SID5"/>
<gene>
    <name evidence="1" type="primary">SCOSPONDIN</name>
</gene>
<feature type="non-terminal residue" evidence="1">
    <location>
        <position position="69"/>
    </location>
</feature>
<proteinExistence type="predicted"/>
<feature type="non-terminal residue" evidence="1">
    <location>
        <position position="1"/>
    </location>
</feature>